<dbReference type="Proteomes" id="UP000240883">
    <property type="component" value="Unassembled WGS sequence"/>
</dbReference>
<evidence type="ECO:0000313" key="1">
    <source>
        <dbReference type="EMBL" id="PSN60074.1"/>
    </source>
</evidence>
<keyword evidence="2" id="KW-1185">Reference proteome</keyword>
<reference evidence="1 2" key="1">
    <citation type="journal article" date="2018" name="Front. Microbiol.">
        <title>Genome-Wide Analysis of Corynespora cassiicola Leaf Fall Disease Putative Effectors.</title>
        <authorList>
            <person name="Lopez D."/>
            <person name="Ribeiro S."/>
            <person name="Label P."/>
            <person name="Fumanal B."/>
            <person name="Venisse J.S."/>
            <person name="Kohler A."/>
            <person name="de Oliveira R.R."/>
            <person name="Labutti K."/>
            <person name="Lipzen A."/>
            <person name="Lail K."/>
            <person name="Bauer D."/>
            <person name="Ohm R.A."/>
            <person name="Barry K.W."/>
            <person name="Spatafora J."/>
            <person name="Grigoriev I.V."/>
            <person name="Martin F.M."/>
            <person name="Pujade-Renaud V."/>
        </authorList>
    </citation>
    <scope>NUCLEOTIDE SEQUENCE [LARGE SCALE GENOMIC DNA]</scope>
    <source>
        <strain evidence="1 2">Philippines</strain>
    </source>
</reference>
<organism evidence="1 2">
    <name type="scientific">Corynespora cassiicola Philippines</name>
    <dbReference type="NCBI Taxonomy" id="1448308"/>
    <lineage>
        <taxon>Eukaryota</taxon>
        <taxon>Fungi</taxon>
        <taxon>Dikarya</taxon>
        <taxon>Ascomycota</taxon>
        <taxon>Pezizomycotina</taxon>
        <taxon>Dothideomycetes</taxon>
        <taxon>Pleosporomycetidae</taxon>
        <taxon>Pleosporales</taxon>
        <taxon>Corynesporascaceae</taxon>
        <taxon>Corynespora</taxon>
    </lineage>
</organism>
<dbReference type="EMBL" id="KZ678151">
    <property type="protein sequence ID" value="PSN60074.1"/>
    <property type="molecule type" value="Genomic_DNA"/>
</dbReference>
<protein>
    <submittedName>
        <fullName evidence="1">Uncharacterized protein</fullName>
    </submittedName>
</protein>
<gene>
    <name evidence="1" type="ORF">BS50DRAFT_640486</name>
</gene>
<dbReference type="AlphaFoldDB" id="A0A2T2N3U5"/>
<proteinExistence type="predicted"/>
<name>A0A2T2N3U5_CORCC</name>
<sequence>MAYFEDVIEDYDRRIMRQGIHYIWEDQNLIPAPPDTHNSTAISAMMRDSLHNATKEWGAALPGDLIYSGVFVPSVLNSSSKGAVLDAVFPGGITAVMSERPVIQGTLGAAACFAHRPDRCANLGLTAEECADAEEVENRANENKIETRILVVEYWKGYLHLSLRSIYSECYTFPTVWEEVSILLGERGGTDKIKSMGYVEYVSQLRSYFNTFIQNALDKYENHTWDHFTRDDIRVAVLVGDASLKDVIPSAAGNGKIKILQEIDPMEVAPYEAAKFAFHTQDKTNIFGLSTTFWVFV</sequence>
<evidence type="ECO:0000313" key="2">
    <source>
        <dbReference type="Proteomes" id="UP000240883"/>
    </source>
</evidence>
<accession>A0A2T2N3U5</accession>
<dbReference type="OrthoDB" id="3800712at2759"/>